<evidence type="ECO:0000313" key="5">
    <source>
        <dbReference type="Proteomes" id="UP000252189"/>
    </source>
</evidence>
<feature type="compositionally biased region" description="Basic and acidic residues" evidence="1">
    <location>
        <begin position="1"/>
        <end position="20"/>
    </location>
</feature>
<protein>
    <recommendedName>
        <fullName evidence="3">DUF5658 domain-containing protein</fullName>
    </recommendedName>
</protein>
<name>A0A368NCV7_9EURY</name>
<evidence type="ECO:0000259" key="3">
    <source>
        <dbReference type="Pfam" id="PF18902"/>
    </source>
</evidence>
<feature type="transmembrane region" description="Helical" evidence="2">
    <location>
        <begin position="104"/>
        <end position="124"/>
    </location>
</feature>
<keyword evidence="2" id="KW-1133">Transmembrane helix</keyword>
<reference evidence="4 5" key="1">
    <citation type="submission" date="2018-07" db="EMBL/GenBank/DDBJ databases">
        <title>Genome sequences of Haloplanus salinus JCM 18368T.</title>
        <authorList>
            <person name="Kim Y.B."/>
            <person name="Roh S.W."/>
        </authorList>
    </citation>
    <scope>NUCLEOTIDE SEQUENCE [LARGE SCALE GENOMIC DNA]</scope>
    <source>
        <strain evidence="4 5">JCM 18368</strain>
    </source>
</reference>
<proteinExistence type="predicted"/>
<accession>A0A368NCV7</accession>
<dbReference type="InterPro" id="IPR043717">
    <property type="entry name" value="DUF5658"/>
</dbReference>
<keyword evidence="2" id="KW-0472">Membrane</keyword>
<gene>
    <name evidence="4" type="ORF">DU504_07395</name>
</gene>
<dbReference type="EMBL" id="QPHM01000001">
    <property type="protein sequence ID" value="RCU47139.1"/>
    <property type="molecule type" value="Genomic_DNA"/>
</dbReference>
<feature type="transmembrane region" description="Helical" evidence="2">
    <location>
        <begin position="145"/>
        <end position="166"/>
    </location>
</feature>
<keyword evidence="5" id="KW-1185">Reference proteome</keyword>
<evidence type="ECO:0000313" key="4">
    <source>
        <dbReference type="EMBL" id="RCU47139.1"/>
    </source>
</evidence>
<feature type="region of interest" description="Disordered" evidence="1">
    <location>
        <begin position="1"/>
        <end position="90"/>
    </location>
</feature>
<sequence length="196" mass="20680">MDSTHERGSDGHRAVHESRRQSNGRGCRLDARPLDSVGGVHEHGARNTTHSIPALDATAVNPTAPGDSPPTSVSTGRGGSMNDRPTTAGERTAVSRLTELSSHLWVGAVVFYALGDLLTTGYGLTIAQVAERGPLTLLLYRRFGLLALIPLKTAVMLAAYLCFLLLPDPHNLGIPLGLAAVGVFVTLWNALVILSA</sequence>
<evidence type="ECO:0000256" key="1">
    <source>
        <dbReference type="SAM" id="MobiDB-lite"/>
    </source>
</evidence>
<dbReference type="Pfam" id="PF18902">
    <property type="entry name" value="DUF5658"/>
    <property type="match status" value="1"/>
</dbReference>
<dbReference type="AlphaFoldDB" id="A0A368NCV7"/>
<comment type="caution">
    <text evidence="4">The sequence shown here is derived from an EMBL/GenBank/DDBJ whole genome shotgun (WGS) entry which is preliminary data.</text>
</comment>
<evidence type="ECO:0000256" key="2">
    <source>
        <dbReference type="SAM" id="Phobius"/>
    </source>
</evidence>
<feature type="transmembrane region" description="Helical" evidence="2">
    <location>
        <begin position="172"/>
        <end position="194"/>
    </location>
</feature>
<keyword evidence="2" id="KW-0812">Transmembrane</keyword>
<dbReference type="Proteomes" id="UP000252189">
    <property type="component" value="Unassembled WGS sequence"/>
</dbReference>
<feature type="domain" description="DUF5658" evidence="3">
    <location>
        <begin position="108"/>
        <end position="194"/>
    </location>
</feature>
<organism evidence="4 5">
    <name type="scientific">Haloplanus salinus</name>
    <dbReference type="NCBI Taxonomy" id="1126245"/>
    <lineage>
        <taxon>Archaea</taxon>
        <taxon>Methanobacteriati</taxon>
        <taxon>Methanobacteriota</taxon>
        <taxon>Stenosarchaea group</taxon>
        <taxon>Halobacteria</taxon>
        <taxon>Halobacteriales</taxon>
        <taxon>Haloferacaceae</taxon>
        <taxon>Haloplanus</taxon>
    </lineage>
</organism>